<keyword evidence="2" id="KW-1185">Reference proteome</keyword>
<gene>
    <name evidence="1" type="ORF">ASILVAE211_20975</name>
</gene>
<sequence>MIRLQRFPIDQDQINNITVPAMQRFFQPSALFSVQDIITRHLVPASVIQGLYYNADKGHLARRQA</sequence>
<evidence type="ECO:0000313" key="2">
    <source>
        <dbReference type="Proteomes" id="UP000708298"/>
    </source>
</evidence>
<evidence type="ECO:0000313" key="1">
    <source>
        <dbReference type="EMBL" id="MCB8877680.1"/>
    </source>
</evidence>
<proteinExistence type="predicted"/>
<accession>A0A964E0N0</accession>
<reference evidence="1" key="2">
    <citation type="submission" date="2021-01" db="EMBL/GenBank/DDBJ databases">
        <authorList>
            <person name="Mieszkin S."/>
            <person name="Pouder E."/>
            <person name="Alain K."/>
        </authorList>
    </citation>
    <scope>NUCLEOTIDE SEQUENCE</scope>
    <source>
        <strain evidence="1">HW T2.11</strain>
    </source>
</reference>
<dbReference type="Proteomes" id="UP000708298">
    <property type="component" value="Unassembled WGS sequence"/>
</dbReference>
<dbReference type="RefSeq" id="WP_227323329.1">
    <property type="nucleotide sequence ID" value="NZ_JAESVB010000016.1"/>
</dbReference>
<name>A0A964E0N0_9PROT</name>
<protein>
    <submittedName>
        <fullName evidence="1">Uncharacterized protein</fullName>
    </submittedName>
</protein>
<organism evidence="1 2">
    <name type="scientific">Acidisoma silvae</name>
    <dbReference type="NCBI Taxonomy" id="2802396"/>
    <lineage>
        <taxon>Bacteria</taxon>
        <taxon>Pseudomonadati</taxon>
        <taxon>Pseudomonadota</taxon>
        <taxon>Alphaproteobacteria</taxon>
        <taxon>Acetobacterales</taxon>
        <taxon>Acidocellaceae</taxon>
        <taxon>Acidisoma</taxon>
    </lineage>
</organism>
<reference evidence="1" key="1">
    <citation type="journal article" date="2021" name="Microorganisms">
        <title>Acidisoma silvae sp. nov. and Acidisomacellulosilytica sp. nov., Two Acidophilic Bacteria Isolated from Decaying Wood, Hydrolyzing Cellulose and Producing Poly-3-hydroxybutyrate.</title>
        <authorList>
            <person name="Mieszkin S."/>
            <person name="Pouder E."/>
            <person name="Uroz S."/>
            <person name="Simon-Colin C."/>
            <person name="Alain K."/>
        </authorList>
    </citation>
    <scope>NUCLEOTIDE SEQUENCE</scope>
    <source>
        <strain evidence="1">HW T2.11</strain>
    </source>
</reference>
<dbReference type="EMBL" id="JAESVB010000016">
    <property type="protein sequence ID" value="MCB8877680.1"/>
    <property type="molecule type" value="Genomic_DNA"/>
</dbReference>
<comment type="caution">
    <text evidence="1">The sequence shown here is derived from an EMBL/GenBank/DDBJ whole genome shotgun (WGS) entry which is preliminary data.</text>
</comment>
<dbReference type="AlphaFoldDB" id="A0A964E0N0"/>